<keyword evidence="3" id="KW-1185">Reference proteome</keyword>
<dbReference type="Proteomes" id="UP001497744">
    <property type="component" value="Unassembled WGS sequence"/>
</dbReference>
<organism evidence="2 3">
    <name type="scientific">Babesia caballi</name>
    <dbReference type="NCBI Taxonomy" id="5871"/>
    <lineage>
        <taxon>Eukaryota</taxon>
        <taxon>Sar</taxon>
        <taxon>Alveolata</taxon>
        <taxon>Apicomplexa</taxon>
        <taxon>Aconoidasida</taxon>
        <taxon>Piroplasmida</taxon>
        <taxon>Babesiidae</taxon>
        <taxon>Babesia</taxon>
    </lineage>
</organism>
<evidence type="ECO:0000313" key="2">
    <source>
        <dbReference type="EMBL" id="GIX61064.1"/>
    </source>
</evidence>
<dbReference type="AlphaFoldDB" id="A0AAV4LQP4"/>
<proteinExistence type="predicted"/>
<feature type="compositionally biased region" description="Low complexity" evidence="1">
    <location>
        <begin position="434"/>
        <end position="450"/>
    </location>
</feature>
<sequence>MSYDCNDVNFPTTLKQTLDFLSRLKELNASSKLANELKNRDGVRLFKEGGFTHDIETNIQQLLVNAHELRTKIVSTKETKQYGDYDNLDEPNNRDCIERYVNIFIGILPKLHGTLYYLYFNVNRDMINRGGGSWHSYLCNDTAKDLHKWLIKSQPTPSSNFSNVKLFPGGYNGLVLNSNQGTALFESLQQLVRKEAPGGYLQNILIYLIMYDFRFANDTASVLAFLVAFCDAVTIKVFHDQQAYEKLELKLEPVCKELSDLLSSFTSGDEKNSTYLVALYQGSFAKYGTLIDPKCFVEYVSWLKQKVDVLIGFMQDLSNDCKFWNSYSLKNSKYAGPFPYGFMFGSKWSHNDDWSSVGRQMSQTISKVIADLRRLTDCLKESEKAKPATLATGTAEGVDGTTQVSVGETGNTNAPSRLASTASNQQHSQQADYSTTESSGSSTSQSPETGDGSALTNLSSPEPHRNGNSGGLGREVSHGHGASLPQGGVTPRTAEAEVHAGSSYGSAGNFGPHYNQGGEQEKRGQAKTPYEGDNSTITIGGAAGGAALLGGGCAALYFLNVGGIKTLITGVP</sequence>
<name>A0AAV4LQP4_BABCB</name>
<protein>
    <submittedName>
        <fullName evidence="2">Secreted antigen 1</fullName>
    </submittedName>
</protein>
<feature type="region of interest" description="Disordered" evidence="1">
    <location>
        <begin position="383"/>
        <end position="532"/>
    </location>
</feature>
<feature type="compositionally biased region" description="Polar residues" evidence="1">
    <location>
        <begin position="400"/>
        <end position="433"/>
    </location>
</feature>
<accession>A0AAV4LQP4</accession>
<gene>
    <name evidence="2" type="ORF">BcabD6B2_04990</name>
</gene>
<reference evidence="2 3" key="1">
    <citation type="submission" date="2021-06" db="EMBL/GenBank/DDBJ databases">
        <title>Genome sequence of Babesia caballi.</title>
        <authorList>
            <person name="Yamagishi J."/>
            <person name="Kidaka T."/>
            <person name="Ochi A."/>
        </authorList>
    </citation>
    <scope>NUCLEOTIDE SEQUENCE [LARGE SCALE GENOMIC DNA]</scope>
    <source>
        <strain evidence="2">USDA-D6B2</strain>
    </source>
</reference>
<dbReference type="RefSeq" id="XP_067713135.1">
    <property type="nucleotide sequence ID" value="XM_067857034.1"/>
</dbReference>
<comment type="caution">
    <text evidence="2">The sequence shown here is derived from an EMBL/GenBank/DDBJ whole genome shotgun (WGS) entry which is preliminary data.</text>
</comment>
<evidence type="ECO:0000256" key="1">
    <source>
        <dbReference type="SAM" id="MobiDB-lite"/>
    </source>
</evidence>
<dbReference type="EMBL" id="BPLF01000001">
    <property type="protein sequence ID" value="GIX61064.1"/>
    <property type="molecule type" value="Genomic_DNA"/>
</dbReference>
<dbReference type="GeneID" id="94192547"/>
<evidence type="ECO:0000313" key="3">
    <source>
        <dbReference type="Proteomes" id="UP001497744"/>
    </source>
</evidence>